<dbReference type="InterPro" id="IPR004358">
    <property type="entry name" value="Sig_transdc_His_kin-like_C"/>
</dbReference>
<keyword evidence="4 11" id="KW-0597">Phosphoprotein</keyword>
<keyword evidence="6" id="KW-0547">Nucleotide-binding</keyword>
<gene>
    <name evidence="16" type="ORF">G3M78_11825</name>
</gene>
<sequence length="697" mass="78554">MFQRLSINQKFLLLILIIGFIFSSTFWTLSRSAHEIEENWTVYRDQVALRQKLLMDIKSHMGFGGAIHAYKNYVLRRNVKYFDDAREHLDRSLQAISSYNTFRDISTEEKKNLEIIKQSIENYQSKLLIARALIADGTTPVVVDDFIRIDDIPAIEAFNVLETRYEEMTRQVSDNLGISIDNEVNTLIASLTLSFLVVVIFSIAISRTMTRPLEEALEASTKYQKDLEAAREAAESANKTKSVFLANMSHEIRTPLNGILGYAQILQRNSSLDRKQRHGLEIISKSGNHLLGLINNILDISKVESGSMELNCSDFDLNSALEWASSVFKPRCDDKKLIWRLESSGTENAIVSGDENKLKQVLINLLGNAVKFTAKGQITLTVKNVDEGEYYFEVSDEGPGIEQDAIEGLFNAFQQGEAGYQDGGAGLGLTISRKHIELMGGRLQVESHLGRGSKFFFTLSLPTVTGQSSQLPDYSSPEVFKLVEGFSVNALVVDDNSLNREVLSEILKDAAVKVTESVNGKEALEELQRNKYDVVFMDMRMPVMNGEEAVEKILGLFGKKRPKIIAVTASVFAHQKDHYFSIGCDDFISKPFHARDIFHSMKELLGVKYIYREYQDSDSVIPEGITSSELSEIAIEADIHAQLKEAAELYNITRLEKILIVLEEQGGNEKLLKLFQGYLKDYNMDKIIESLDMIHKK</sequence>
<reference evidence="17" key="1">
    <citation type="submission" date="2020-02" db="EMBL/GenBank/DDBJ databases">
        <title>Genomic and physiological characterization of two novel Nitrospinaceae genera.</title>
        <authorList>
            <person name="Mueller A.J."/>
            <person name="Jung M.-Y."/>
            <person name="Strachan C.R."/>
            <person name="Herbold C.W."/>
            <person name="Kirkegaard R.H."/>
            <person name="Daims H."/>
        </authorList>
    </citation>
    <scope>NUCLEOTIDE SEQUENCE [LARGE SCALE GENOMIC DNA]</scope>
</reference>
<feature type="domain" description="Response regulatory" evidence="15">
    <location>
        <begin position="489"/>
        <end position="605"/>
    </location>
</feature>
<evidence type="ECO:0000256" key="8">
    <source>
        <dbReference type="ARBA" id="ARBA00022840"/>
    </source>
</evidence>
<dbReference type="CDD" id="cd17546">
    <property type="entry name" value="REC_hyHK_CKI1_RcsC-like"/>
    <property type="match status" value="1"/>
</dbReference>
<dbReference type="FunFam" id="1.10.287.130:FF:000038">
    <property type="entry name" value="Sensory transduction histidine kinase"/>
    <property type="match status" value="1"/>
</dbReference>
<dbReference type="PANTHER" id="PTHR45339">
    <property type="entry name" value="HYBRID SIGNAL TRANSDUCTION HISTIDINE KINASE J"/>
    <property type="match status" value="1"/>
</dbReference>
<dbReference type="Gene3D" id="1.10.287.130">
    <property type="match status" value="1"/>
</dbReference>
<dbReference type="PROSITE" id="PS50109">
    <property type="entry name" value="HIS_KIN"/>
    <property type="match status" value="1"/>
</dbReference>
<dbReference type="InterPro" id="IPR011006">
    <property type="entry name" value="CheY-like_superfamily"/>
</dbReference>
<evidence type="ECO:0000256" key="1">
    <source>
        <dbReference type="ARBA" id="ARBA00000085"/>
    </source>
</evidence>
<dbReference type="Pfam" id="PF00512">
    <property type="entry name" value="HisKA"/>
    <property type="match status" value="1"/>
</dbReference>
<keyword evidence="13" id="KW-0812">Transmembrane</keyword>
<dbReference type="Proteomes" id="UP000594464">
    <property type="component" value="Chromosome"/>
</dbReference>
<dbReference type="InterPro" id="IPR036890">
    <property type="entry name" value="HATPase_C_sf"/>
</dbReference>
<dbReference type="AlphaFoldDB" id="A0A7T0C3W8"/>
<keyword evidence="7" id="KW-0418">Kinase</keyword>
<dbReference type="InterPro" id="IPR001789">
    <property type="entry name" value="Sig_transdc_resp-reg_receiver"/>
</dbReference>
<evidence type="ECO:0000256" key="13">
    <source>
        <dbReference type="SAM" id="Phobius"/>
    </source>
</evidence>
<dbReference type="SUPFAM" id="SSF55874">
    <property type="entry name" value="ATPase domain of HSP90 chaperone/DNA topoisomerase II/histidine kinase"/>
    <property type="match status" value="1"/>
</dbReference>
<dbReference type="Pfam" id="PF02518">
    <property type="entry name" value="HATPase_c"/>
    <property type="match status" value="1"/>
</dbReference>
<evidence type="ECO:0000259" key="15">
    <source>
        <dbReference type="PROSITE" id="PS50110"/>
    </source>
</evidence>
<keyword evidence="9" id="KW-0902">Two-component regulatory system</keyword>
<evidence type="ECO:0000256" key="2">
    <source>
        <dbReference type="ARBA" id="ARBA00004370"/>
    </source>
</evidence>
<dbReference type="CDD" id="cd00082">
    <property type="entry name" value="HisKA"/>
    <property type="match status" value="1"/>
</dbReference>
<dbReference type="GO" id="GO:0005524">
    <property type="term" value="F:ATP binding"/>
    <property type="evidence" value="ECO:0007669"/>
    <property type="project" value="UniProtKB-KW"/>
</dbReference>
<evidence type="ECO:0000256" key="10">
    <source>
        <dbReference type="ARBA" id="ARBA00023136"/>
    </source>
</evidence>
<evidence type="ECO:0000313" key="17">
    <source>
        <dbReference type="Proteomes" id="UP000594464"/>
    </source>
</evidence>
<evidence type="ECO:0000259" key="14">
    <source>
        <dbReference type="PROSITE" id="PS50109"/>
    </source>
</evidence>
<comment type="catalytic activity">
    <reaction evidence="1">
        <text>ATP + protein L-histidine = ADP + protein N-phospho-L-histidine.</text>
        <dbReference type="EC" id="2.7.13.3"/>
    </reaction>
</comment>
<organism evidence="16 17">
    <name type="scientific">Candidatus Nitrohelix vancouverensis</name>
    <dbReference type="NCBI Taxonomy" id="2705534"/>
    <lineage>
        <taxon>Bacteria</taxon>
        <taxon>Pseudomonadati</taxon>
        <taxon>Nitrospinota/Tectimicrobiota group</taxon>
        <taxon>Nitrospinota</taxon>
        <taxon>Nitrospinia</taxon>
        <taxon>Nitrospinales</taxon>
        <taxon>Nitrospinaceae</taxon>
        <taxon>Candidatus Nitrohelix</taxon>
    </lineage>
</organism>
<evidence type="ECO:0000256" key="11">
    <source>
        <dbReference type="PROSITE-ProRule" id="PRU00169"/>
    </source>
</evidence>
<dbReference type="CDD" id="cd16922">
    <property type="entry name" value="HATPase_EvgS-ArcB-TorS-like"/>
    <property type="match status" value="1"/>
</dbReference>
<evidence type="ECO:0000313" key="16">
    <source>
        <dbReference type="EMBL" id="QPJ66044.1"/>
    </source>
</evidence>
<dbReference type="PANTHER" id="PTHR45339:SF1">
    <property type="entry name" value="HYBRID SIGNAL TRANSDUCTION HISTIDINE KINASE J"/>
    <property type="match status" value="1"/>
</dbReference>
<dbReference type="Pfam" id="PF00072">
    <property type="entry name" value="Response_reg"/>
    <property type="match status" value="1"/>
</dbReference>
<dbReference type="SMART" id="SM00448">
    <property type="entry name" value="REC"/>
    <property type="match status" value="1"/>
</dbReference>
<keyword evidence="8" id="KW-0067">ATP-binding</keyword>
<dbReference type="SMART" id="SM00387">
    <property type="entry name" value="HATPase_c"/>
    <property type="match status" value="1"/>
</dbReference>
<keyword evidence="10 13" id="KW-0472">Membrane</keyword>
<dbReference type="EC" id="2.7.13.3" evidence="3"/>
<dbReference type="PROSITE" id="PS50110">
    <property type="entry name" value="RESPONSE_REGULATORY"/>
    <property type="match status" value="1"/>
</dbReference>
<evidence type="ECO:0000256" key="4">
    <source>
        <dbReference type="ARBA" id="ARBA00022553"/>
    </source>
</evidence>
<feature type="modified residue" description="4-aspartylphosphate" evidence="11">
    <location>
        <position position="538"/>
    </location>
</feature>
<evidence type="ECO:0000256" key="6">
    <source>
        <dbReference type="ARBA" id="ARBA00022741"/>
    </source>
</evidence>
<dbReference type="PRINTS" id="PR00344">
    <property type="entry name" value="BCTRLSENSOR"/>
</dbReference>
<dbReference type="Gene3D" id="3.40.50.2300">
    <property type="match status" value="1"/>
</dbReference>
<dbReference type="Gene3D" id="3.30.565.10">
    <property type="entry name" value="Histidine kinase-like ATPase, C-terminal domain"/>
    <property type="match status" value="1"/>
</dbReference>
<dbReference type="InterPro" id="IPR003594">
    <property type="entry name" value="HATPase_dom"/>
</dbReference>
<accession>A0A7T0C3W8</accession>
<dbReference type="SUPFAM" id="SSF52172">
    <property type="entry name" value="CheY-like"/>
    <property type="match status" value="1"/>
</dbReference>
<evidence type="ECO:0000256" key="7">
    <source>
        <dbReference type="ARBA" id="ARBA00022777"/>
    </source>
</evidence>
<name>A0A7T0C3W8_9BACT</name>
<evidence type="ECO:0000256" key="3">
    <source>
        <dbReference type="ARBA" id="ARBA00012438"/>
    </source>
</evidence>
<proteinExistence type="predicted"/>
<dbReference type="SMART" id="SM00388">
    <property type="entry name" value="HisKA"/>
    <property type="match status" value="1"/>
</dbReference>
<feature type="domain" description="Histidine kinase" evidence="14">
    <location>
        <begin position="247"/>
        <end position="463"/>
    </location>
</feature>
<evidence type="ECO:0000256" key="12">
    <source>
        <dbReference type="SAM" id="Coils"/>
    </source>
</evidence>
<feature type="coiled-coil region" evidence="12">
    <location>
        <begin position="213"/>
        <end position="240"/>
    </location>
</feature>
<dbReference type="GO" id="GO:0000155">
    <property type="term" value="F:phosphorelay sensor kinase activity"/>
    <property type="evidence" value="ECO:0007669"/>
    <property type="project" value="InterPro"/>
</dbReference>
<dbReference type="GO" id="GO:0016020">
    <property type="term" value="C:membrane"/>
    <property type="evidence" value="ECO:0007669"/>
    <property type="project" value="UniProtKB-SubCell"/>
</dbReference>
<keyword evidence="12" id="KW-0175">Coiled coil</keyword>
<dbReference type="InterPro" id="IPR005467">
    <property type="entry name" value="His_kinase_dom"/>
</dbReference>
<feature type="transmembrane region" description="Helical" evidence="13">
    <location>
        <begin position="12"/>
        <end position="29"/>
    </location>
</feature>
<dbReference type="KEGG" id="nva:G3M78_11825"/>
<evidence type="ECO:0000256" key="5">
    <source>
        <dbReference type="ARBA" id="ARBA00022679"/>
    </source>
</evidence>
<dbReference type="EMBL" id="CP048620">
    <property type="protein sequence ID" value="QPJ66044.1"/>
    <property type="molecule type" value="Genomic_DNA"/>
</dbReference>
<keyword evidence="13" id="KW-1133">Transmembrane helix</keyword>
<protein>
    <recommendedName>
        <fullName evidence="3">histidine kinase</fullName>
        <ecNumber evidence="3">2.7.13.3</ecNumber>
    </recommendedName>
</protein>
<dbReference type="SUPFAM" id="SSF47384">
    <property type="entry name" value="Homodimeric domain of signal transducing histidine kinase"/>
    <property type="match status" value="1"/>
</dbReference>
<comment type="subcellular location">
    <subcellularLocation>
        <location evidence="2">Membrane</location>
    </subcellularLocation>
</comment>
<dbReference type="InterPro" id="IPR036097">
    <property type="entry name" value="HisK_dim/P_sf"/>
</dbReference>
<keyword evidence="5" id="KW-0808">Transferase</keyword>
<evidence type="ECO:0000256" key="9">
    <source>
        <dbReference type="ARBA" id="ARBA00023012"/>
    </source>
</evidence>
<dbReference type="InterPro" id="IPR003661">
    <property type="entry name" value="HisK_dim/P_dom"/>
</dbReference>